<evidence type="ECO:0000256" key="8">
    <source>
        <dbReference type="SAM" id="Phobius"/>
    </source>
</evidence>
<evidence type="ECO:0000256" key="7">
    <source>
        <dbReference type="ARBA" id="ARBA00023136"/>
    </source>
</evidence>
<dbReference type="EMBL" id="CAJGYM010000143">
    <property type="protein sequence ID" value="CAD6198890.1"/>
    <property type="molecule type" value="Genomic_DNA"/>
</dbReference>
<feature type="transmembrane region" description="Helical" evidence="8">
    <location>
        <begin position="20"/>
        <end position="42"/>
    </location>
</feature>
<name>A0A8S1HQX4_9PELO</name>
<dbReference type="GO" id="GO:0006624">
    <property type="term" value="P:vacuolar protein processing"/>
    <property type="evidence" value="ECO:0007669"/>
    <property type="project" value="TreeGrafter"/>
</dbReference>
<dbReference type="AlphaFoldDB" id="A0A8S1HQX4"/>
<feature type="transmembrane region" description="Helical" evidence="8">
    <location>
        <begin position="759"/>
        <end position="789"/>
    </location>
</feature>
<feature type="transmembrane region" description="Helical" evidence="8">
    <location>
        <begin position="48"/>
        <end position="66"/>
    </location>
</feature>
<reference evidence="9" key="1">
    <citation type="submission" date="2020-10" db="EMBL/GenBank/DDBJ databases">
        <authorList>
            <person name="Kikuchi T."/>
        </authorList>
    </citation>
    <scope>NUCLEOTIDE SEQUENCE</scope>
    <source>
        <strain evidence="9">NKZ352</strain>
    </source>
</reference>
<comment type="subcellular location">
    <subcellularLocation>
        <location evidence="1">Endoplasmic reticulum membrane</location>
        <topology evidence="1">Multi-pass membrane protein</topology>
    </subcellularLocation>
</comment>
<keyword evidence="5" id="KW-0256">Endoplasmic reticulum</keyword>
<dbReference type="Pfam" id="PF05620">
    <property type="entry name" value="TMEM208_SND2"/>
    <property type="match status" value="1"/>
</dbReference>
<feature type="transmembrane region" description="Helical" evidence="8">
    <location>
        <begin position="118"/>
        <end position="141"/>
    </location>
</feature>
<dbReference type="GO" id="GO:0005773">
    <property type="term" value="C:vacuole"/>
    <property type="evidence" value="ECO:0007669"/>
    <property type="project" value="GOC"/>
</dbReference>
<comment type="caution">
    <text evidence="9">The sequence shown here is derived from an EMBL/GenBank/DDBJ whole genome shotgun (WGS) entry which is preliminary data.</text>
</comment>
<dbReference type="PANTHER" id="PTHR13505">
    <property type="entry name" value="TRANSMEMBRANE PROTEIN 208"/>
    <property type="match status" value="1"/>
</dbReference>
<evidence type="ECO:0000256" key="3">
    <source>
        <dbReference type="ARBA" id="ARBA00015033"/>
    </source>
</evidence>
<sequence length="799" mass="90972">MVKQATKGQKEIYLENKKTILQYSIAASISSALYILECLVLGTGTTTSHVLFGVTIVLHALSLGFMRRLSASKLDEKGHVIDAGADLNDPDAFGEYCKDIVILTVISQVVALYSNYGYLLLLALPAAAGYKIFFGFILPYLTAPSEQPEFDDKKQRKMERRREKPHLFTISNQIHTNLMNESPIRTLRENDVLAICRELANIVRFGEKSVQYARLVIQNVFKNRSIDLCGILPPQSQFNNTPEHPFNVIFEIIGDKSVFFETLLESDEILANDLWDAVIAQCDVSHMAPADSQTSVLMHAISKYVMRLLPTEQPVSEKVMTPSHHHAQQRIRTPLQLIRSNSPLMNKFKLEERTQLLNNTASAAFQPRYVTLFCSLLIKACSTEKFPTPNRLLLLRFFLKQFHIFCLYDTGDADVDGMKNALLIQPPFASHVYSFLLHSIEQCPTVFIFKDIVLCWLTYTRPWRYLPGEENITHTRFMPFAKENYDFYRILLGKIFKRYMEFGASLETLNNMKAVIEFAWKEPNCVVLRQLGLDVQPHVTSLLTEMQRVMLLAKESIKTIEKQHSGFFGSFFSVPPPELASSRQLVQQIESLLRESDQAIGTKFTRPDVKPMNPTEARIAAMNQTILDETPKSALLPDHFIDHRTNLMILSPLGRKQVINGERKFDFSRCPKSSRTRDDEISYLGDWFDSAALWLSRSPLVTSLGRHYNESSALGALARTVMYPPVPNTRKESLSPVYASRLRVVPPILKLRLLATRPWAFGMVFLFMWLLYGYVFLIPAGFLFLILVATSISAQQPEI</sequence>
<evidence type="ECO:0000256" key="1">
    <source>
        <dbReference type="ARBA" id="ARBA00004477"/>
    </source>
</evidence>
<protein>
    <recommendedName>
        <fullName evidence="3">Transmembrane protein 208</fullName>
    </recommendedName>
</protein>
<comment type="similarity">
    <text evidence="2">Belongs to the TMEM208 family.</text>
</comment>
<keyword evidence="10" id="KW-1185">Reference proteome</keyword>
<dbReference type="OrthoDB" id="2359216at2759"/>
<keyword evidence="7 8" id="KW-0472">Membrane</keyword>
<accession>A0A8S1HQX4</accession>
<evidence type="ECO:0000313" key="9">
    <source>
        <dbReference type="EMBL" id="CAD6198890.1"/>
    </source>
</evidence>
<organism evidence="9 10">
    <name type="scientific">Caenorhabditis auriculariae</name>
    <dbReference type="NCBI Taxonomy" id="2777116"/>
    <lineage>
        <taxon>Eukaryota</taxon>
        <taxon>Metazoa</taxon>
        <taxon>Ecdysozoa</taxon>
        <taxon>Nematoda</taxon>
        <taxon>Chromadorea</taxon>
        <taxon>Rhabditida</taxon>
        <taxon>Rhabditina</taxon>
        <taxon>Rhabditomorpha</taxon>
        <taxon>Rhabditoidea</taxon>
        <taxon>Rhabditidae</taxon>
        <taxon>Peloderinae</taxon>
        <taxon>Caenorhabditis</taxon>
    </lineage>
</organism>
<evidence type="ECO:0000256" key="6">
    <source>
        <dbReference type="ARBA" id="ARBA00022989"/>
    </source>
</evidence>
<evidence type="ECO:0000256" key="4">
    <source>
        <dbReference type="ARBA" id="ARBA00022692"/>
    </source>
</evidence>
<proteinExistence type="inferred from homology"/>
<keyword evidence="4 8" id="KW-0812">Transmembrane</keyword>
<gene>
    <name evidence="9" type="ORF">CAUJ_LOCUS14795</name>
</gene>
<dbReference type="InterPro" id="IPR008506">
    <property type="entry name" value="SND2/TMEM208"/>
</dbReference>
<dbReference type="GO" id="GO:0005789">
    <property type="term" value="C:endoplasmic reticulum membrane"/>
    <property type="evidence" value="ECO:0007669"/>
    <property type="project" value="UniProtKB-SubCell"/>
</dbReference>
<dbReference type="Proteomes" id="UP000835052">
    <property type="component" value="Unassembled WGS sequence"/>
</dbReference>
<keyword evidence="6 8" id="KW-1133">Transmembrane helix</keyword>
<evidence type="ECO:0000313" key="10">
    <source>
        <dbReference type="Proteomes" id="UP000835052"/>
    </source>
</evidence>
<dbReference type="PANTHER" id="PTHR13505:SF7">
    <property type="entry name" value="TRANSMEMBRANE PROTEIN 208"/>
    <property type="match status" value="1"/>
</dbReference>
<evidence type="ECO:0000256" key="5">
    <source>
        <dbReference type="ARBA" id="ARBA00022824"/>
    </source>
</evidence>
<evidence type="ECO:0000256" key="2">
    <source>
        <dbReference type="ARBA" id="ARBA00009950"/>
    </source>
</evidence>